<name>A0A1T2X4N4_9BACL</name>
<reference evidence="7 8" key="1">
    <citation type="submission" date="2017-01" db="EMBL/GenBank/DDBJ databases">
        <title>Genome analysis of Paenibacillus selenitrireducens ES3-24.</title>
        <authorList>
            <person name="Xu D."/>
            <person name="Yao R."/>
            <person name="Zheng S."/>
        </authorList>
    </citation>
    <scope>NUCLEOTIDE SEQUENCE [LARGE SCALE GENOMIC DNA]</scope>
    <source>
        <strain evidence="7 8">ES3-24</strain>
    </source>
</reference>
<dbReference type="PANTHER" id="PTHR47053">
    <property type="entry name" value="MUREIN DD-ENDOPEPTIDASE MEPH-RELATED"/>
    <property type="match status" value="1"/>
</dbReference>
<keyword evidence="4" id="KW-0788">Thiol protease</keyword>
<dbReference type="AlphaFoldDB" id="A0A1T2X4N4"/>
<evidence type="ECO:0000256" key="2">
    <source>
        <dbReference type="ARBA" id="ARBA00022670"/>
    </source>
</evidence>
<dbReference type="InterPro" id="IPR038765">
    <property type="entry name" value="Papain-like_cys_pep_sf"/>
</dbReference>
<evidence type="ECO:0000256" key="4">
    <source>
        <dbReference type="ARBA" id="ARBA00022807"/>
    </source>
</evidence>
<dbReference type="STRING" id="1324314.BVG16_23085"/>
<dbReference type="PROSITE" id="PS51935">
    <property type="entry name" value="NLPC_P60"/>
    <property type="match status" value="1"/>
</dbReference>
<dbReference type="EMBL" id="MSZX01000010">
    <property type="protein sequence ID" value="OPA74646.1"/>
    <property type="molecule type" value="Genomic_DNA"/>
</dbReference>
<evidence type="ECO:0000313" key="7">
    <source>
        <dbReference type="EMBL" id="OPA74646.1"/>
    </source>
</evidence>
<dbReference type="RefSeq" id="WP_078501561.1">
    <property type="nucleotide sequence ID" value="NZ_MSZX01000010.1"/>
</dbReference>
<dbReference type="Proteomes" id="UP000190188">
    <property type="component" value="Unassembled WGS sequence"/>
</dbReference>
<dbReference type="PANTHER" id="PTHR47053:SF1">
    <property type="entry name" value="MUREIN DD-ENDOPEPTIDASE MEPH-RELATED"/>
    <property type="match status" value="1"/>
</dbReference>
<keyword evidence="5" id="KW-0732">Signal</keyword>
<sequence>MNNKKHIKQLIAIGLCATFGLTGVLFADSNHHQAYANPSAQITSSSKADQIIKSGSRFMGVPYTFGARSGDTNTFDCSSFTQYLFKQIGIDLPRSSIEQSHVGQKVSKSDLQVGDLVFFSTTDRNGHGNVNHVAIYAGNGRILHTYGSPGVTFSDLDAPTWKDGYVGARRVL</sequence>
<evidence type="ECO:0000259" key="6">
    <source>
        <dbReference type="PROSITE" id="PS51935"/>
    </source>
</evidence>
<organism evidence="7 8">
    <name type="scientific">Paenibacillus selenitireducens</name>
    <dbReference type="NCBI Taxonomy" id="1324314"/>
    <lineage>
        <taxon>Bacteria</taxon>
        <taxon>Bacillati</taxon>
        <taxon>Bacillota</taxon>
        <taxon>Bacilli</taxon>
        <taxon>Bacillales</taxon>
        <taxon>Paenibacillaceae</taxon>
        <taxon>Paenibacillus</taxon>
    </lineage>
</organism>
<accession>A0A1T2X4N4</accession>
<dbReference type="InterPro" id="IPR051202">
    <property type="entry name" value="Peptidase_C40"/>
</dbReference>
<dbReference type="InterPro" id="IPR000064">
    <property type="entry name" value="NLP_P60_dom"/>
</dbReference>
<dbReference type="GO" id="GO:0008234">
    <property type="term" value="F:cysteine-type peptidase activity"/>
    <property type="evidence" value="ECO:0007669"/>
    <property type="project" value="UniProtKB-KW"/>
</dbReference>
<feature type="signal peptide" evidence="5">
    <location>
        <begin position="1"/>
        <end position="27"/>
    </location>
</feature>
<evidence type="ECO:0000256" key="3">
    <source>
        <dbReference type="ARBA" id="ARBA00022801"/>
    </source>
</evidence>
<keyword evidence="3 7" id="KW-0378">Hydrolase</keyword>
<evidence type="ECO:0000313" key="8">
    <source>
        <dbReference type="Proteomes" id="UP000190188"/>
    </source>
</evidence>
<keyword evidence="2" id="KW-0645">Protease</keyword>
<comment type="caution">
    <text evidence="7">The sequence shown here is derived from an EMBL/GenBank/DDBJ whole genome shotgun (WGS) entry which is preliminary data.</text>
</comment>
<dbReference type="OrthoDB" id="9813118at2"/>
<dbReference type="SUPFAM" id="SSF54001">
    <property type="entry name" value="Cysteine proteinases"/>
    <property type="match status" value="1"/>
</dbReference>
<comment type="similarity">
    <text evidence="1">Belongs to the peptidase C40 family.</text>
</comment>
<feature type="domain" description="NlpC/P60" evidence="6">
    <location>
        <begin position="45"/>
        <end position="172"/>
    </location>
</feature>
<dbReference type="GO" id="GO:0006508">
    <property type="term" value="P:proteolysis"/>
    <property type="evidence" value="ECO:0007669"/>
    <property type="project" value="UniProtKB-KW"/>
</dbReference>
<proteinExistence type="inferred from homology"/>
<feature type="chain" id="PRO_5038663024" evidence="5">
    <location>
        <begin position="28"/>
        <end position="172"/>
    </location>
</feature>
<evidence type="ECO:0000256" key="1">
    <source>
        <dbReference type="ARBA" id="ARBA00007074"/>
    </source>
</evidence>
<evidence type="ECO:0000256" key="5">
    <source>
        <dbReference type="SAM" id="SignalP"/>
    </source>
</evidence>
<dbReference type="Gene3D" id="3.90.1720.10">
    <property type="entry name" value="endopeptidase domain like (from Nostoc punctiforme)"/>
    <property type="match status" value="1"/>
</dbReference>
<dbReference type="Pfam" id="PF00877">
    <property type="entry name" value="NLPC_P60"/>
    <property type="match status" value="1"/>
</dbReference>
<keyword evidence="8" id="KW-1185">Reference proteome</keyword>
<gene>
    <name evidence="7" type="ORF">BVG16_23085</name>
</gene>
<protein>
    <submittedName>
        <fullName evidence="7">Hydrolase</fullName>
    </submittedName>
</protein>